<dbReference type="EMBL" id="BAAAHK010000003">
    <property type="protein sequence ID" value="GAA0928668.1"/>
    <property type="molecule type" value="Genomic_DNA"/>
</dbReference>
<dbReference type="Gene3D" id="3.30.465.10">
    <property type="match status" value="1"/>
</dbReference>
<evidence type="ECO:0000259" key="1">
    <source>
        <dbReference type="PROSITE" id="PS51387"/>
    </source>
</evidence>
<proteinExistence type="predicted"/>
<dbReference type="Proteomes" id="UP001500542">
    <property type="component" value="Unassembled WGS sequence"/>
</dbReference>
<dbReference type="PROSITE" id="PS51387">
    <property type="entry name" value="FAD_PCMH"/>
    <property type="match status" value="1"/>
</dbReference>
<evidence type="ECO:0000313" key="2">
    <source>
        <dbReference type="EMBL" id="GAA0928668.1"/>
    </source>
</evidence>
<dbReference type="InterPro" id="IPR016169">
    <property type="entry name" value="FAD-bd_PCMH_sub2"/>
</dbReference>
<protein>
    <recommendedName>
        <fullName evidence="1">FAD-binding PCMH-type domain-containing protein</fullName>
    </recommendedName>
</protein>
<accession>A0ABN1PIK8</accession>
<evidence type="ECO:0000313" key="3">
    <source>
        <dbReference type="Proteomes" id="UP001500542"/>
    </source>
</evidence>
<feature type="domain" description="FAD-binding PCMH-type" evidence="1">
    <location>
        <begin position="1"/>
        <end position="71"/>
    </location>
</feature>
<dbReference type="SUPFAM" id="SSF56176">
    <property type="entry name" value="FAD-binding/transporter-associated domain-like"/>
    <property type="match status" value="1"/>
</dbReference>
<dbReference type="InterPro" id="IPR036318">
    <property type="entry name" value="FAD-bd_PCMH-like_sf"/>
</dbReference>
<comment type="caution">
    <text evidence="2">The sequence shown here is derived from an EMBL/GenBank/DDBJ whole genome shotgun (WGS) entry which is preliminary data.</text>
</comment>
<name>A0ABN1PIK8_9ACTN</name>
<gene>
    <name evidence="2" type="ORF">GCM10009554_10430</name>
</gene>
<reference evidence="2 3" key="1">
    <citation type="journal article" date="2019" name="Int. J. Syst. Evol. Microbiol.">
        <title>The Global Catalogue of Microorganisms (GCM) 10K type strain sequencing project: providing services to taxonomists for standard genome sequencing and annotation.</title>
        <authorList>
            <consortium name="The Broad Institute Genomics Platform"/>
            <consortium name="The Broad Institute Genome Sequencing Center for Infectious Disease"/>
            <person name="Wu L."/>
            <person name="Ma J."/>
        </authorList>
    </citation>
    <scope>NUCLEOTIDE SEQUENCE [LARGE SCALE GENOMIC DNA]</scope>
    <source>
        <strain evidence="2 3">JCM 10977</strain>
    </source>
</reference>
<dbReference type="InterPro" id="IPR016166">
    <property type="entry name" value="FAD-bd_PCMH"/>
</dbReference>
<keyword evidence="3" id="KW-1185">Reference proteome</keyword>
<organism evidence="2 3">
    <name type="scientific">Kribbella koreensis</name>
    <dbReference type="NCBI Taxonomy" id="57909"/>
    <lineage>
        <taxon>Bacteria</taxon>
        <taxon>Bacillati</taxon>
        <taxon>Actinomycetota</taxon>
        <taxon>Actinomycetes</taxon>
        <taxon>Propionibacteriales</taxon>
        <taxon>Kribbellaceae</taxon>
        <taxon>Kribbella</taxon>
    </lineage>
</organism>
<dbReference type="InterPro" id="IPR006094">
    <property type="entry name" value="Oxid_FAD_bind_N"/>
</dbReference>
<dbReference type="Pfam" id="PF01565">
    <property type="entry name" value="FAD_binding_4"/>
    <property type="match status" value="1"/>
</dbReference>
<sequence>MLDMTARDRVLSFDELKGVVVVEAGVTLGELMHQVPPLGWALPLLPGHAGWDGAGSSQPTYRRAGSTTAAP</sequence>